<dbReference type="Pfam" id="PF00155">
    <property type="entry name" value="Aminotran_1_2"/>
    <property type="match status" value="1"/>
</dbReference>
<dbReference type="PANTHER" id="PTHR42832">
    <property type="entry name" value="AMINO ACID AMINOTRANSFERASE"/>
    <property type="match status" value="1"/>
</dbReference>
<evidence type="ECO:0000313" key="5">
    <source>
        <dbReference type="EMBL" id="AIC93235.1"/>
    </source>
</evidence>
<dbReference type="STRING" id="1246626.BleG1_0627"/>
<dbReference type="RefSeq" id="WP_038477025.1">
    <property type="nucleotide sequence ID" value="NZ_CP003923.1"/>
</dbReference>
<proteinExistence type="predicted"/>
<dbReference type="SUPFAM" id="SSF53383">
    <property type="entry name" value="PLP-dependent transferases"/>
    <property type="match status" value="1"/>
</dbReference>
<dbReference type="InterPro" id="IPR004839">
    <property type="entry name" value="Aminotransferase_I/II_large"/>
</dbReference>
<evidence type="ECO:0000313" key="6">
    <source>
        <dbReference type="Proteomes" id="UP000027142"/>
    </source>
</evidence>
<sequence>MTQFEQSALLQGLPDQFFARLTATVRKHLAQGHDIINLGQGNPDLPTPDFIVEALQQAASEPQFQQYSPFSGHLFLKEAVATFYKREYNVTIDPETEVAVLFGAKTGLVEISQCLLNPGDVALLPDPGYPDYTSGIALAQAQASLFPLLAENDFLPDYMSISKETAERAKLLFLNYPNNPTAGVATHDFFEETVRFASANNICVVHDLAYGAIGYDGVKPPSFLQAAGAKETGVEMYTLSKTYNMAGWRVGFAVGNASVIKSINLLQDHLYVSLFGAIQQAAATALLSDQNEVKELVARYEKRRNVFVNGLKRIGLEVEAPKGSFFVWMPVPQGFTSESFADYLLKEAHLVVAPGNGFGQYGEGYVRIGLLAEEDRLEEAIQRMAKLRFASITS</sequence>
<dbReference type="CDD" id="cd00609">
    <property type="entry name" value="AAT_like"/>
    <property type="match status" value="1"/>
</dbReference>
<dbReference type="KEGG" id="ble:BleG1_0627"/>
<dbReference type="eggNOG" id="COG0436">
    <property type="taxonomic scope" value="Bacteria"/>
</dbReference>
<dbReference type="InterPro" id="IPR015422">
    <property type="entry name" value="PyrdxlP-dep_Trfase_small"/>
</dbReference>
<dbReference type="AlphaFoldDB" id="A0A060LTC1"/>
<dbReference type="EMBL" id="CP003923">
    <property type="protein sequence ID" value="AIC93235.1"/>
    <property type="molecule type" value="Genomic_DNA"/>
</dbReference>
<name>A0A060LTC1_9BACI</name>
<feature type="domain" description="Aminotransferase class I/classII large" evidence="4">
    <location>
        <begin position="34"/>
        <end position="383"/>
    </location>
</feature>
<organism evidence="5 6">
    <name type="scientific">Shouchella lehensis G1</name>
    <dbReference type="NCBI Taxonomy" id="1246626"/>
    <lineage>
        <taxon>Bacteria</taxon>
        <taxon>Bacillati</taxon>
        <taxon>Bacillota</taxon>
        <taxon>Bacilli</taxon>
        <taxon>Bacillales</taxon>
        <taxon>Bacillaceae</taxon>
        <taxon>Shouchella</taxon>
    </lineage>
</organism>
<gene>
    <name evidence="5" type="ORF">BleG1_0627</name>
</gene>
<evidence type="ECO:0000256" key="1">
    <source>
        <dbReference type="ARBA" id="ARBA00001933"/>
    </source>
</evidence>
<dbReference type="HOGENOM" id="CLU_017584_4_5_9"/>
<accession>A0A060LTC1</accession>
<evidence type="ECO:0000256" key="2">
    <source>
        <dbReference type="ARBA" id="ARBA00022576"/>
    </source>
</evidence>
<dbReference type="NCBIfam" id="NF005977">
    <property type="entry name" value="PRK08068.1"/>
    <property type="match status" value="1"/>
</dbReference>
<dbReference type="GO" id="GO:0008483">
    <property type="term" value="F:transaminase activity"/>
    <property type="evidence" value="ECO:0007669"/>
    <property type="project" value="UniProtKB-KW"/>
</dbReference>
<dbReference type="GO" id="GO:0030170">
    <property type="term" value="F:pyridoxal phosphate binding"/>
    <property type="evidence" value="ECO:0007669"/>
    <property type="project" value="InterPro"/>
</dbReference>
<dbReference type="InterPro" id="IPR015421">
    <property type="entry name" value="PyrdxlP-dep_Trfase_major"/>
</dbReference>
<evidence type="ECO:0000256" key="3">
    <source>
        <dbReference type="ARBA" id="ARBA00022679"/>
    </source>
</evidence>
<dbReference type="OrthoDB" id="9802328at2"/>
<dbReference type="PANTHER" id="PTHR42832:SF3">
    <property type="entry name" value="L-GLUTAMINE--4-(METHYLSULFANYL)-2-OXOBUTANOATE AMINOTRANSFERASE"/>
    <property type="match status" value="1"/>
</dbReference>
<dbReference type="Gene3D" id="3.40.640.10">
    <property type="entry name" value="Type I PLP-dependent aspartate aminotransferase-like (Major domain)"/>
    <property type="match status" value="1"/>
</dbReference>
<keyword evidence="6" id="KW-1185">Reference proteome</keyword>
<dbReference type="PATRIC" id="fig|1246626.3.peg.623"/>
<reference evidence="5 6" key="1">
    <citation type="journal article" date="2014" name="Gene">
        <title>A comparative genomic analysis of the alkalitolerant soil bacterium Bacillus lehensis G1.</title>
        <authorList>
            <person name="Noor Y.M."/>
            <person name="Samsulrizal N.H."/>
            <person name="Jema'on N.A."/>
            <person name="Low K.O."/>
            <person name="Ramli A.N."/>
            <person name="Alias N.I."/>
            <person name="Damis S.I."/>
            <person name="Fuzi S.F."/>
            <person name="Isa M.N."/>
            <person name="Murad A.M."/>
            <person name="Raih M.F."/>
            <person name="Bakar F.D."/>
            <person name="Najimudin N."/>
            <person name="Mahadi N.M."/>
            <person name="Illias R.M."/>
        </authorList>
    </citation>
    <scope>NUCLEOTIDE SEQUENCE [LARGE SCALE GENOMIC DNA]</scope>
    <source>
        <strain evidence="5 6">G1</strain>
    </source>
</reference>
<dbReference type="Gene3D" id="3.90.1150.10">
    <property type="entry name" value="Aspartate Aminotransferase, domain 1"/>
    <property type="match status" value="1"/>
</dbReference>
<keyword evidence="2" id="KW-0032">Aminotransferase</keyword>
<protein>
    <submittedName>
        <fullName evidence="5">Transaminase</fullName>
    </submittedName>
</protein>
<dbReference type="InterPro" id="IPR015424">
    <property type="entry name" value="PyrdxlP-dep_Trfase"/>
</dbReference>
<dbReference type="InterPro" id="IPR050881">
    <property type="entry name" value="LL-DAP_aminotransferase"/>
</dbReference>
<keyword evidence="3" id="KW-0808">Transferase</keyword>
<dbReference type="Proteomes" id="UP000027142">
    <property type="component" value="Chromosome"/>
</dbReference>
<evidence type="ECO:0000259" key="4">
    <source>
        <dbReference type="Pfam" id="PF00155"/>
    </source>
</evidence>
<comment type="cofactor">
    <cofactor evidence="1">
        <name>pyridoxal 5'-phosphate</name>
        <dbReference type="ChEBI" id="CHEBI:597326"/>
    </cofactor>
</comment>